<dbReference type="InterPro" id="IPR013740">
    <property type="entry name" value="Redoxin"/>
</dbReference>
<dbReference type="InterPro" id="IPR047057">
    <property type="entry name" value="MerR_fam"/>
</dbReference>
<evidence type="ECO:0000259" key="5">
    <source>
        <dbReference type="PROSITE" id="PS51352"/>
    </source>
</evidence>
<dbReference type="PRINTS" id="PR00040">
    <property type="entry name" value="HTHMERR"/>
</dbReference>
<dbReference type="InterPro" id="IPR013766">
    <property type="entry name" value="Thioredoxin_domain"/>
</dbReference>
<keyword evidence="2" id="KW-0238">DNA-binding</keyword>
<dbReference type="PROSITE" id="PS50937">
    <property type="entry name" value="HTH_MERR_2"/>
    <property type="match status" value="1"/>
</dbReference>
<gene>
    <name evidence="6" type="ORF">M3M28_01025</name>
</gene>
<protein>
    <submittedName>
        <fullName evidence="6">Redoxin family protein</fullName>
    </submittedName>
</protein>
<evidence type="ECO:0000256" key="3">
    <source>
        <dbReference type="ARBA" id="ARBA00023163"/>
    </source>
</evidence>
<feature type="domain" description="Thioredoxin" evidence="5">
    <location>
        <begin position="152"/>
        <end position="319"/>
    </location>
</feature>
<dbReference type="EMBL" id="CP097160">
    <property type="protein sequence ID" value="UQN15081.1"/>
    <property type="molecule type" value="Genomic_DNA"/>
</dbReference>
<dbReference type="PROSITE" id="PS51352">
    <property type="entry name" value="THIOREDOXIN_2"/>
    <property type="match status" value="1"/>
</dbReference>
<organism evidence="6">
    <name type="scientific">Gulosibacter sediminis</name>
    <dbReference type="NCBI Taxonomy" id="1729695"/>
    <lineage>
        <taxon>Bacteria</taxon>
        <taxon>Bacillati</taxon>
        <taxon>Actinomycetota</taxon>
        <taxon>Actinomycetes</taxon>
        <taxon>Micrococcales</taxon>
        <taxon>Microbacteriaceae</taxon>
        <taxon>Gulosibacter</taxon>
    </lineage>
</organism>
<feature type="domain" description="HTH merR-type" evidence="4">
    <location>
        <begin position="1"/>
        <end position="68"/>
    </location>
</feature>
<dbReference type="InterPro" id="IPR009061">
    <property type="entry name" value="DNA-bd_dom_put_sf"/>
</dbReference>
<name>A0ABY4MXD3_9MICO</name>
<proteinExistence type="predicted"/>
<dbReference type="InterPro" id="IPR000551">
    <property type="entry name" value="MerR-type_HTH_dom"/>
</dbReference>
<dbReference type="InterPro" id="IPR036249">
    <property type="entry name" value="Thioredoxin-like_sf"/>
</dbReference>
<evidence type="ECO:0000256" key="2">
    <source>
        <dbReference type="ARBA" id="ARBA00023125"/>
    </source>
</evidence>
<dbReference type="Gene3D" id="3.40.30.10">
    <property type="entry name" value="Glutaredoxin"/>
    <property type="match status" value="1"/>
</dbReference>
<dbReference type="CDD" id="cd03017">
    <property type="entry name" value="PRX_BCP"/>
    <property type="match status" value="1"/>
</dbReference>
<accession>A0ABY4MXD3</accession>
<dbReference type="Pfam" id="PF00376">
    <property type="entry name" value="MerR"/>
    <property type="match status" value="1"/>
</dbReference>
<dbReference type="Pfam" id="PF08534">
    <property type="entry name" value="Redoxin"/>
    <property type="match status" value="1"/>
</dbReference>
<evidence type="ECO:0000259" key="4">
    <source>
        <dbReference type="PROSITE" id="PS50937"/>
    </source>
</evidence>
<dbReference type="PANTHER" id="PTHR30204:SF94">
    <property type="entry name" value="HEAVY METAL-DEPENDENT TRANSCRIPTIONAL REGULATOR HI_0293-RELATED"/>
    <property type="match status" value="1"/>
</dbReference>
<keyword evidence="3" id="KW-0804">Transcription</keyword>
<evidence type="ECO:0000313" key="6">
    <source>
        <dbReference type="EMBL" id="UQN15081.1"/>
    </source>
</evidence>
<evidence type="ECO:0000256" key="1">
    <source>
        <dbReference type="ARBA" id="ARBA00023015"/>
    </source>
</evidence>
<dbReference type="SMART" id="SM00422">
    <property type="entry name" value="HTH_MERR"/>
    <property type="match status" value="1"/>
</dbReference>
<reference evidence="6" key="1">
    <citation type="submission" date="2022-05" db="EMBL/GenBank/DDBJ databases">
        <title>Complete genome sequence of toluene-degrading Gulosibacter sediminis strain ACHW.36C.</title>
        <authorList>
            <person name="Wai A.C."/>
            <person name="Lai G.K."/>
            <person name="Griffin S.D."/>
            <person name="Leung F.C."/>
        </authorList>
    </citation>
    <scope>NUCLEOTIDE SEQUENCE [LARGE SCALE GENOMIC DNA]</scope>
    <source>
        <strain evidence="6">ACHW.36C</strain>
    </source>
</reference>
<dbReference type="Gene3D" id="1.10.1660.10">
    <property type="match status" value="1"/>
</dbReference>
<dbReference type="SUPFAM" id="SSF52833">
    <property type="entry name" value="Thioredoxin-like"/>
    <property type="match status" value="1"/>
</dbReference>
<dbReference type="PANTHER" id="PTHR30204">
    <property type="entry name" value="REDOX-CYCLING DRUG-SENSING TRANSCRIPTIONAL ACTIVATOR SOXR"/>
    <property type="match status" value="1"/>
</dbReference>
<dbReference type="SUPFAM" id="SSF46955">
    <property type="entry name" value="Putative DNA-binding domain"/>
    <property type="match status" value="1"/>
</dbReference>
<keyword evidence="1" id="KW-0805">Transcription regulation</keyword>
<sequence>MRIGELAQRAGATVKAVRYYEQIGLITPDRQPNGYRTFSEHHVQAVQEIRKLAALGIAPARATPFLECLDAGHEHGDECVSSLAVYRDAIAEIDGVIVELTRRRNDLQTRLNASASRTFSDQSRNAKEPDVTDYTILPDGLPVPDDDGAAAHLPGLKLPPLTLPTSNGEQLRLDEPIPGRVVIYLYPLTGRPGVDLPEGWDAIPGARGCSTEACNFRDHFTELRDAGVTRVFGLSSQDADYQAEVVDRLRLPFPMLSDESFALGEALRLPTFAAEGHDRLYSRLTLIVTGGVIEHVFYPIFPPNTHAQQVLAWLQENPRKDAAE</sequence>